<dbReference type="CDD" id="cd04732">
    <property type="entry name" value="HisA"/>
    <property type="match status" value="1"/>
</dbReference>
<dbReference type="AlphaFoldDB" id="C4FHQ8"/>
<organism evidence="12 13">
    <name type="scientific">Sulfurihydrogenibium yellowstonense SS-5</name>
    <dbReference type="NCBI Taxonomy" id="432331"/>
    <lineage>
        <taxon>Bacteria</taxon>
        <taxon>Pseudomonadati</taxon>
        <taxon>Aquificota</taxon>
        <taxon>Aquificia</taxon>
        <taxon>Aquificales</taxon>
        <taxon>Hydrogenothermaceae</taxon>
        <taxon>Sulfurihydrogenibium</taxon>
    </lineage>
</organism>
<feature type="active site" description="Proton donor" evidence="9">
    <location>
        <position position="133"/>
    </location>
</feature>
<comment type="subcellular location">
    <subcellularLocation>
        <location evidence="2 9 11">Cytoplasm</location>
    </subcellularLocation>
</comment>
<dbReference type="NCBIfam" id="NF010112">
    <property type="entry name" value="PRK13585.1"/>
    <property type="match status" value="1"/>
</dbReference>
<dbReference type="GO" id="GO:0003949">
    <property type="term" value="F:1-(5-phosphoribosyl)-5-[(5-phosphoribosylamino)methylideneamino]imidazole-4-carboxamide isomerase activity"/>
    <property type="evidence" value="ECO:0007669"/>
    <property type="project" value="UniProtKB-UniRule"/>
</dbReference>
<evidence type="ECO:0000256" key="11">
    <source>
        <dbReference type="RuleBase" id="RU003658"/>
    </source>
</evidence>
<sequence length="239" mass="26313">MTLKEFIIPAIDIKDGKVVRLYKGEFDKVKVYNENPADMAKYFEDAGAKHIHVVDLDGALEGLSKNIKILESIVRSINIPIEFGGGLRSFEAVKAVLDLGVERVVIGSLAYQNPEEFYKIVESFPNKVIVGIDAKDGKVAIKGWTEKTEVSPLEFAKKYDDLDIFGFLFTDVSRDGVMIGANVEATVELAKNLKHPVIASGGVGSLEDVIKLYEKKEFGIFGVVVGKAIYEGKINLKEI</sequence>
<evidence type="ECO:0000256" key="9">
    <source>
        <dbReference type="HAMAP-Rule" id="MF_01014"/>
    </source>
</evidence>
<keyword evidence="7 9" id="KW-0368">Histidine biosynthesis</keyword>
<dbReference type="Pfam" id="PF00977">
    <property type="entry name" value="His_biosynth"/>
    <property type="match status" value="1"/>
</dbReference>
<comment type="catalytic activity">
    <reaction evidence="1 9 11">
        <text>1-(5-phospho-beta-D-ribosyl)-5-[(5-phospho-beta-D-ribosylamino)methylideneamino]imidazole-4-carboxamide = 5-[(5-phospho-1-deoxy-D-ribulos-1-ylimino)methylamino]-1-(5-phospho-beta-D-ribosyl)imidazole-4-carboxamide</text>
        <dbReference type="Rhea" id="RHEA:15469"/>
        <dbReference type="ChEBI" id="CHEBI:58435"/>
        <dbReference type="ChEBI" id="CHEBI:58525"/>
        <dbReference type="EC" id="5.3.1.16"/>
    </reaction>
</comment>
<proteinExistence type="inferred from homology"/>
<dbReference type="GO" id="GO:0005737">
    <property type="term" value="C:cytoplasm"/>
    <property type="evidence" value="ECO:0007669"/>
    <property type="project" value="UniProtKB-SubCell"/>
</dbReference>
<keyword evidence="5 9" id="KW-0963">Cytoplasm</keyword>
<evidence type="ECO:0000256" key="6">
    <source>
        <dbReference type="ARBA" id="ARBA00022605"/>
    </source>
</evidence>
<evidence type="ECO:0000256" key="7">
    <source>
        <dbReference type="ARBA" id="ARBA00023102"/>
    </source>
</evidence>
<accession>C4FHQ8</accession>
<dbReference type="InterPro" id="IPR023016">
    <property type="entry name" value="HisA/PriA"/>
</dbReference>
<feature type="active site" description="Proton acceptor" evidence="9">
    <location>
        <position position="12"/>
    </location>
</feature>
<dbReference type="PANTHER" id="PTHR43090">
    <property type="entry name" value="1-(5-PHOSPHORIBOSYL)-5-[(5-PHOSPHORIBOSYLAMINO)METHYLIDENEAMINO] IMIDAZOLE-4-CARBOXAMIDE ISOMERASE"/>
    <property type="match status" value="1"/>
</dbReference>
<dbReference type="InterPro" id="IPR006063">
    <property type="entry name" value="HisA_bact_arch"/>
</dbReference>
<keyword evidence="13" id="KW-1185">Reference proteome</keyword>
<evidence type="ECO:0000256" key="4">
    <source>
        <dbReference type="ARBA" id="ARBA00009667"/>
    </source>
</evidence>
<protein>
    <recommendedName>
        <fullName evidence="9 11">1-(5-phosphoribosyl)-5-[(5-phosphoribosylamino)methylideneamino] imidazole-4-carboxamide isomerase</fullName>
        <ecNumber evidence="9 11">5.3.1.16</ecNumber>
    </recommendedName>
    <alternativeName>
        <fullName evidence="9">Phosphoribosylformimino-5-aminoimidazole carboxamide ribotide isomerase</fullName>
    </alternativeName>
</protein>
<comment type="caution">
    <text evidence="12">The sequence shown here is derived from an EMBL/GenBank/DDBJ whole genome shotgun (WGS) entry which is preliminary data.</text>
</comment>
<dbReference type="UniPathway" id="UPA00031">
    <property type="reaction ID" value="UER00009"/>
</dbReference>
<dbReference type="InterPro" id="IPR011060">
    <property type="entry name" value="RibuloseP-bd_barrel"/>
</dbReference>
<dbReference type="RefSeq" id="WP_007545465.1">
    <property type="nucleotide sequence ID" value="NZ_ABZS01000005.1"/>
</dbReference>
<name>C4FHQ8_9AQUI</name>
<evidence type="ECO:0000256" key="8">
    <source>
        <dbReference type="ARBA" id="ARBA00023235"/>
    </source>
</evidence>
<dbReference type="FunFam" id="3.20.20.70:FF:000009">
    <property type="entry name" value="1-(5-phosphoribosyl)-5-[(5-phosphoribosylamino)methylideneamino] imidazole-4-carboxamide isomerase"/>
    <property type="match status" value="1"/>
</dbReference>
<comment type="similarity">
    <text evidence="4 9 10">Belongs to the HisA/HisF family.</text>
</comment>
<dbReference type="GO" id="GO:0000162">
    <property type="term" value="P:L-tryptophan biosynthetic process"/>
    <property type="evidence" value="ECO:0007669"/>
    <property type="project" value="TreeGrafter"/>
</dbReference>
<dbReference type="EC" id="5.3.1.16" evidence="9 11"/>
<comment type="pathway">
    <text evidence="3 9 11">Amino-acid biosynthesis; L-histidine biosynthesis; L-histidine from 5-phospho-alpha-D-ribose 1-diphosphate: step 4/9.</text>
</comment>
<dbReference type="SUPFAM" id="SSF51366">
    <property type="entry name" value="Ribulose-phoshate binding barrel"/>
    <property type="match status" value="1"/>
</dbReference>
<keyword evidence="6 9" id="KW-0028">Amino-acid biosynthesis</keyword>
<dbReference type="InterPro" id="IPR044524">
    <property type="entry name" value="Isoase_HisA-like"/>
</dbReference>
<evidence type="ECO:0000256" key="2">
    <source>
        <dbReference type="ARBA" id="ARBA00004496"/>
    </source>
</evidence>
<reference evidence="12 13" key="1">
    <citation type="submission" date="2009-04" db="EMBL/GenBank/DDBJ databases">
        <authorList>
            <person name="Reysenbach A.-L."/>
            <person name="Heidelberg J.F."/>
            <person name="Nelson W.C."/>
        </authorList>
    </citation>
    <scope>NUCLEOTIDE SEQUENCE [LARGE SCALE GENOMIC DNA]</scope>
    <source>
        <strain evidence="12 13">SS-5</strain>
    </source>
</reference>
<dbReference type="InterPro" id="IPR006062">
    <property type="entry name" value="His_biosynth"/>
</dbReference>
<evidence type="ECO:0000313" key="13">
    <source>
        <dbReference type="Proteomes" id="UP000005540"/>
    </source>
</evidence>
<evidence type="ECO:0000256" key="1">
    <source>
        <dbReference type="ARBA" id="ARBA00000901"/>
    </source>
</evidence>
<evidence type="ECO:0000313" key="12">
    <source>
        <dbReference type="EMBL" id="EEP61378.1"/>
    </source>
</evidence>
<dbReference type="OrthoDB" id="9781903at2"/>
<evidence type="ECO:0000256" key="5">
    <source>
        <dbReference type="ARBA" id="ARBA00022490"/>
    </source>
</evidence>
<dbReference type="EMBL" id="ABZS01000005">
    <property type="protein sequence ID" value="EEP61378.1"/>
    <property type="molecule type" value="Genomic_DNA"/>
</dbReference>
<dbReference type="PANTHER" id="PTHR43090:SF2">
    <property type="entry name" value="1-(5-PHOSPHORIBOSYL)-5-[(5-PHOSPHORIBOSYLAMINO)METHYLIDENEAMINO] IMIDAZOLE-4-CARBOXAMIDE ISOMERASE"/>
    <property type="match status" value="1"/>
</dbReference>
<gene>
    <name evidence="9 12" type="primary">hisA</name>
    <name evidence="12" type="ORF">SULYE_0086</name>
</gene>
<evidence type="ECO:0000256" key="10">
    <source>
        <dbReference type="RuleBase" id="RU003657"/>
    </source>
</evidence>
<dbReference type="InterPro" id="IPR013785">
    <property type="entry name" value="Aldolase_TIM"/>
</dbReference>
<dbReference type="NCBIfam" id="TIGR00007">
    <property type="entry name" value="1-(5-phosphoribosyl)-5-[(5-phosphoribosylamino)methylideneamino]imidazole-4-carboxamide isomerase"/>
    <property type="match status" value="1"/>
</dbReference>
<dbReference type="HAMAP" id="MF_01014">
    <property type="entry name" value="HisA"/>
    <property type="match status" value="1"/>
</dbReference>
<dbReference type="Gene3D" id="3.20.20.70">
    <property type="entry name" value="Aldolase class I"/>
    <property type="match status" value="1"/>
</dbReference>
<evidence type="ECO:0000256" key="3">
    <source>
        <dbReference type="ARBA" id="ARBA00005133"/>
    </source>
</evidence>
<dbReference type="GO" id="GO:0000105">
    <property type="term" value="P:L-histidine biosynthetic process"/>
    <property type="evidence" value="ECO:0007669"/>
    <property type="project" value="UniProtKB-UniRule"/>
</dbReference>
<keyword evidence="8 9" id="KW-0413">Isomerase</keyword>
<dbReference type="Proteomes" id="UP000005540">
    <property type="component" value="Unassembled WGS sequence"/>
</dbReference>